<comment type="caution">
    <text evidence="1">The sequence shown here is derived from an EMBL/GenBank/DDBJ whole genome shotgun (WGS) entry which is preliminary data.</text>
</comment>
<proteinExistence type="predicted"/>
<dbReference type="AlphaFoldDB" id="A0A0F9E4U1"/>
<name>A0A0F9E4U1_9ZZZZ</name>
<gene>
    <name evidence="1" type="ORF">LCGC14_2410460</name>
</gene>
<reference evidence="1" key="1">
    <citation type="journal article" date="2015" name="Nature">
        <title>Complex archaea that bridge the gap between prokaryotes and eukaryotes.</title>
        <authorList>
            <person name="Spang A."/>
            <person name="Saw J.H."/>
            <person name="Jorgensen S.L."/>
            <person name="Zaremba-Niedzwiedzka K."/>
            <person name="Martijn J."/>
            <person name="Lind A.E."/>
            <person name="van Eijk R."/>
            <person name="Schleper C."/>
            <person name="Guy L."/>
            <person name="Ettema T.J."/>
        </authorList>
    </citation>
    <scope>NUCLEOTIDE SEQUENCE</scope>
</reference>
<evidence type="ECO:0000313" key="1">
    <source>
        <dbReference type="EMBL" id="KKL24926.1"/>
    </source>
</evidence>
<sequence>DREYFFLEKKITNEINTFQTTLKRSTFTTDDATLREKLELLHLENYLAEAKKVIK</sequence>
<feature type="non-terminal residue" evidence="1">
    <location>
        <position position="1"/>
    </location>
</feature>
<organism evidence="1">
    <name type="scientific">marine sediment metagenome</name>
    <dbReference type="NCBI Taxonomy" id="412755"/>
    <lineage>
        <taxon>unclassified sequences</taxon>
        <taxon>metagenomes</taxon>
        <taxon>ecological metagenomes</taxon>
    </lineage>
</organism>
<protein>
    <submittedName>
        <fullName evidence="1">Uncharacterized protein</fullName>
    </submittedName>
</protein>
<dbReference type="EMBL" id="LAZR01036406">
    <property type="protein sequence ID" value="KKL24926.1"/>
    <property type="molecule type" value="Genomic_DNA"/>
</dbReference>
<accession>A0A0F9E4U1</accession>